<dbReference type="Pfam" id="PF13086">
    <property type="entry name" value="AAA_11"/>
    <property type="match status" value="1"/>
</dbReference>
<dbReference type="InterPro" id="IPR000571">
    <property type="entry name" value="Znf_CCCH"/>
</dbReference>
<keyword evidence="1" id="KW-0862">Zinc</keyword>
<dbReference type="InterPro" id="IPR027417">
    <property type="entry name" value="P-loop_NTPase"/>
</dbReference>
<dbReference type="HOGENOM" id="CLU_001490_2_1_1"/>
<organism evidence="4 5">
    <name type="scientific">Botryobasidium botryosum (strain FD-172 SS1)</name>
    <dbReference type="NCBI Taxonomy" id="930990"/>
    <lineage>
        <taxon>Eukaryota</taxon>
        <taxon>Fungi</taxon>
        <taxon>Dikarya</taxon>
        <taxon>Basidiomycota</taxon>
        <taxon>Agaricomycotina</taxon>
        <taxon>Agaricomycetes</taxon>
        <taxon>Cantharellales</taxon>
        <taxon>Botryobasidiaceae</taxon>
        <taxon>Botryobasidium</taxon>
    </lineage>
</organism>
<sequence>MTERACRYYNLPSGCTNTRCSFAHIPTLKTLAATTTQASRDTRSLSPTDTFSRPRSATVGSGSNPRAPHGVCRVYWSSGRCPYGARCRHTHVEPGTPDTPNGFGSNPSAASPRSPPAPYSPSLSPTQELNRGFPSSPTRTTLFATSAPPRPPHEACTFYWNNGACHREFRCHYDHVTPSAVPLIDRGLLSDDRSDAGDIAQVVASVLATNTDSLFTLSKPLSPNEAHNRLRGYLADHFTFKWAQEVYDFWWALGSSNAFHADWKIEDGQLLMDAIATVGGNGLKRLQDIIQWPDISLHAGKSTKTMSFQRGFVPLLGYLSSDAVIHSTVYSNITTLYSLIHENFAKFSKTIEDNLNMALSAKSFNDPNKVHGHIGTINGVQLFKAIFTVLSEYLTRYKDAALTDTNLRNFVRNVAASYRKWSDGIMKTPPTFDDPWEGFQEEGSREFLTSYLTQKADTLLKIINGVTIDPTGHHGATKLKNGSDPILEELRHDYVGPGEHRPEGPRHDNDFVDIRAIQIIPTQEELLCDLPRFIPANIPGAPHPFPPDSMHRLLDVQFRLLREEMNTSYRRLGSVLSELGSKDQPLISQIMQGKGGILLDPDVYSGDMVIYTNIIPSDMKLSPHGLAVVFEVDQPPKGTRPLHWDGLSQTKLLWGTLVAFITRSESGATQNGIFFGVISGPPGERKDTPPGMPGRYEITVSFFDQALKSSLLRTLVHPHVGLPGTSILIEFAHQTLGLIPTCLETLRVEPTTFPFTRYLAHPGSGTLSSMRIRPPSYATAPGFTFELQSLLQDGRGQSLKLNVNDSASILAARQRLKKSGRFDVDQAKAVVDALTREVSVITGPPGTGKSFIGGEILRALIAKGTKPVLLALTNQALDSILRIIVDSDVTTNIVRLGWVAETDKLSEFCLGAKMSALGPQTRLYDAMSQERRQLKVIEAELAKLMKNILRRGAPAATLDHIMTSSNPRLKESLLSPPPWIQAIFHLKAALSNPKQSQNQKPGDDALFDFWRSFEDLILLEHHYTPSSSTPSTSLDVRNSSTYGFDGIDEFFARFGFAQRPECPCTDRSLRELLLASDIWSFSIMERTTLTMHLNELLEQSDTSLQSTLVNLQQKYTAVYERMTGIKEQICRQIMKDASLIASTSLDAQVMVIEDAGQMQEAHCLSNILPSLQHLIMIGDPQQLRPTLECRRLTVDDPDEGSRLFRFDDSLVTRLSRLGLPTSKLNTQYRMRPSISRLLRDTQYPALKDNRDLAKMGPVIGMSKDVFFLDQIRVEDEATEDVSGQIHSAVQHLKDLLLHLLRPQHYDEEGDIAVLLLSPDPFAYLRRGQNLEKQVARLIELDAHSSTSFDPLKGAQKAAEVKEKVYWRSVDNFPGQEAKVIILWLLEAKADEGGQSAHSSYSTEFAKARVNVALSRAREGLYILGDAQVLEGRSELWAQILKELRSEDAVGKEWPMK</sequence>
<evidence type="ECO:0000259" key="3">
    <source>
        <dbReference type="PROSITE" id="PS50103"/>
    </source>
</evidence>
<dbReference type="OrthoDB" id="2423195at2759"/>
<feature type="compositionally biased region" description="Polar residues" evidence="2">
    <location>
        <begin position="44"/>
        <end position="64"/>
    </location>
</feature>
<dbReference type="EMBL" id="KL198016">
    <property type="protein sequence ID" value="KDQ21659.1"/>
    <property type="molecule type" value="Genomic_DNA"/>
</dbReference>
<dbReference type="GO" id="GO:0031380">
    <property type="term" value="C:nuclear RNA-directed RNA polymerase complex"/>
    <property type="evidence" value="ECO:0007669"/>
    <property type="project" value="TreeGrafter"/>
</dbReference>
<feature type="region of interest" description="Disordered" evidence="2">
    <location>
        <begin position="34"/>
        <end position="66"/>
    </location>
</feature>
<dbReference type="InterPro" id="IPR041677">
    <property type="entry name" value="DNA2/NAM7_AAA_11"/>
</dbReference>
<evidence type="ECO:0000256" key="2">
    <source>
        <dbReference type="SAM" id="MobiDB-lite"/>
    </source>
</evidence>
<feature type="zinc finger region" description="C3H1-type" evidence="1">
    <location>
        <begin position="150"/>
        <end position="178"/>
    </location>
</feature>
<dbReference type="GO" id="GO:0031048">
    <property type="term" value="P:regulatory ncRNA-mediated heterochromatin formation"/>
    <property type="evidence" value="ECO:0007669"/>
    <property type="project" value="TreeGrafter"/>
</dbReference>
<dbReference type="GO" id="GO:0008270">
    <property type="term" value="F:zinc ion binding"/>
    <property type="evidence" value="ECO:0007669"/>
    <property type="project" value="UniProtKB-KW"/>
</dbReference>
<feature type="compositionally biased region" description="Polar residues" evidence="2">
    <location>
        <begin position="126"/>
        <end position="144"/>
    </location>
</feature>
<reference evidence="5" key="1">
    <citation type="journal article" date="2014" name="Proc. Natl. Acad. Sci. U.S.A.">
        <title>Extensive sampling of basidiomycete genomes demonstrates inadequacy of the white-rot/brown-rot paradigm for wood decay fungi.</title>
        <authorList>
            <person name="Riley R."/>
            <person name="Salamov A.A."/>
            <person name="Brown D.W."/>
            <person name="Nagy L.G."/>
            <person name="Floudas D."/>
            <person name="Held B.W."/>
            <person name="Levasseur A."/>
            <person name="Lombard V."/>
            <person name="Morin E."/>
            <person name="Otillar R."/>
            <person name="Lindquist E.A."/>
            <person name="Sun H."/>
            <person name="LaButti K.M."/>
            <person name="Schmutz J."/>
            <person name="Jabbour D."/>
            <person name="Luo H."/>
            <person name="Baker S.E."/>
            <person name="Pisabarro A.G."/>
            <person name="Walton J.D."/>
            <person name="Blanchette R.A."/>
            <person name="Henrissat B."/>
            <person name="Martin F."/>
            <person name="Cullen D."/>
            <person name="Hibbett D.S."/>
            <person name="Grigoriev I.V."/>
        </authorList>
    </citation>
    <scope>NUCLEOTIDE SEQUENCE [LARGE SCALE GENOMIC DNA]</scope>
    <source>
        <strain evidence="5">FD-172 SS1</strain>
    </source>
</reference>
<keyword evidence="1" id="KW-0863">Zinc-finger</keyword>
<dbReference type="PROSITE" id="PS50103">
    <property type="entry name" value="ZF_C3H1"/>
    <property type="match status" value="3"/>
</dbReference>
<proteinExistence type="predicted"/>
<feature type="domain" description="C3H1-type" evidence="3">
    <location>
        <begin position="1"/>
        <end position="27"/>
    </location>
</feature>
<gene>
    <name evidence="4" type="ORF">BOTBODRAFT_50246</name>
</gene>
<feature type="region of interest" description="Disordered" evidence="2">
    <location>
        <begin position="92"/>
        <end position="150"/>
    </location>
</feature>
<dbReference type="Gene3D" id="4.10.1000.10">
    <property type="entry name" value="Zinc finger, CCCH-type"/>
    <property type="match status" value="1"/>
</dbReference>
<feature type="zinc finger region" description="C3H1-type" evidence="1">
    <location>
        <begin position="1"/>
        <end position="27"/>
    </location>
</feature>
<feature type="domain" description="C3H1-type" evidence="3">
    <location>
        <begin position="66"/>
        <end position="94"/>
    </location>
</feature>
<dbReference type="InParanoid" id="A0A067N1C2"/>
<evidence type="ECO:0000256" key="1">
    <source>
        <dbReference type="PROSITE-ProRule" id="PRU00723"/>
    </source>
</evidence>
<dbReference type="STRING" id="930990.A0A067N1C2"/>
<feature type="zinc finger region" description="C3H1-type" evidence="1">
    <location>
        <begin position="66"/>
        <end position="94"/>
    </location>
</feature>
<evidence type="ECO:0000313" key="5">
    <source>
        <dbReference type="Proteomes" id="UP000027195"/>
    </source>
</evidence>
<feature type="domain" description="C3H1-type" evidence="3">
    <location>
        <begin position="150"/>
        <end position="178"/>
    </location>
</feature>
<dbReference type="Gene3D" id="3.40.50.300">
    <property type="entry name" value="P-loop containing nucleotide triphosphate hydrolases"/>
    <property type="match status" value="3"/>
</dbReference>
<dbReference type="Proteomes" id="UP000027195">
    <property type="component" value="Unassembled WGS sequence"/>
</dbReference>
<dbReference type="Pfam" id="PF13087">
    <property type="entry name" value="AAA_12"/>
    <property type="match status" value="1"/>
</dbReference>
<protein>
    <recommendedName>
        <fullName evidence="3">C3H1-type domain-containing protein</fullName>
    </recommendedName>
</protein>
<keyword evidence="1" id="KW-0479">Metal-binding</keyword>
<dbReference type="InterPro" id="IPR045055">
    <property type="entry name" value="DNA2/NAM7-like"/>
</dbReference>
<accession>A0A067N1C2</accession>
<dbReference type="GO" id="GO:0004386">
    <property type="term" value="F:helicase activity"/>
    <property type="evidence" value="ECO:0007669"/>
    <property type="project" value="InterPro"/>
</dbReference>
<evidence type="ECO:0000313" key="4">
    <source>
        <dbReference type="EMBL" id="KDQ21659.1"/>
    </source>
</evidence>
<name>A0A067N1C2_BOTB1</name>
<dbReference type="SMART" id="SM00356">
    <property type="entry name" value="ZnF_C3H1"/>
    <property type="match status" value="3"/>
</dbReference>
<dbReference type="SUPFAM" id="SSF52540">
    <property type="entry name" value="P-loop containing nucleoside triphosphate hydrolases"/>
    <property type="match status" value="1"/>
</dbReference>
<keyword evidence="5" id="KW-1185">Reference proteome</keyword>
<dbReference type="PANTHER" id="PTHR10887:SF341">
    <property type="entry name" value="NFX1-TYPE ZINC FINGER-CONTAINING PROTEIN 1"/>
    <property type="match status" value="1"/>
</dbReference>
<dbReference type="InterPro" id="IPR041679">
    <property type="entry name" value="DNA2/NAM7-like_C"/>
</dbReference>
<dbReference type="PANTHER" id="PTHR10887">
    <property type="entry name" value="DNA2/NAM7 HELICASE FAMILY"/>
    <property type="match status" value="1"/>
</dbReference>